<reference evidence="1" key="1">
    <citation type="submission" date="2018-05" db="EMBL/GenBank/DDBJ databases">
        <authorList>
            <person name="Lanie J.A."/>
            <person name="Ng W.-L."/>
            <person name="Kazmierczak K.M."/>
            <person name="Andrzejewski T.M."/>
            <person name="Davidsen T.M."/>
            <person name="Wayne K.J."/>
            <person name="Tettelin H."/>
            <person name="Glass J.I."/>
            <person name="Rusch D."/>
            <person name="Podicherti R."/>
            <person name="Tsui H.-C.T."/>
            <person name="Winkler M.E."/>
        </authorList>
    </citation>
    <scope>NUCLEOTIDE SEQUENCE</scope>
</reference>
<dbReference type="EMBL" id="UINC01165162">
    <property type="protein sequence ID" value="SVD66403.1"/>
    <property type="molecule type" value="Genomic_DNA"/>
</dbReference>
<sequence length="217" mass="22848">MTLTSQSFSAPAMVAGPRLTIWLSADGEVEEMTGAAAMTRTRKEAPIVSHATATARRLEAKALAAYDVLELFAFVRPAQFCLPTPGGLAAAMDLPPPSDAVEAAFTLLKATNSLLNELSAAMENRERLGAIAFTLTQGGWRWGPPVLTALGMPKESTGGAFAAWQCLPEREYGPVPPRPSDYAIGPDEAQEKLAELIGAGAESRPQQFAYAAATSVA</sequence>
<accession>A0A382X640</accession>
<name>A0A382X640_9ZZZZ</name>
<gene>
    <name evidence="1" type="ORF">METZ01_LOCUS419257</name>
</gene>
<proteinExistence type="predicted"/>
<protein>
    <submittedName>
        <fullName evidence="1">Uncharacterized protein</fullName>
    </submittedName>
</protein>
<evidence type="ECO:0000313" key="1">
    <source>
        <dbReference type="EMBL" id="SVD66403.1"/>
    </source>
</evidence>
<feature type="non-terminal residue" evidence="1">
    <location>
        <position position="217"/>
    </location>
</feature>
<organism evidence="1">
    <name type="scientific">marine metagenome</name>
    <dbReference type="NCBI Taxonomy" id="408172"/>
    <lineage>
        <taxon>unclassified sequences</taxon>
        <taxon>metagenomes</taxon>
        <taxon>ecological metagenomes</taxon>
    </lineage>
</organism>
<dbReference type="AlphaFoldDB" id="A0A382X640"/>